<dbReference type="AlphaFoldDB" id="A0A4Y8SI82"/>
<gene>
    <name evidence="3" type="ORF">E2R66_07065</name>
</gene>
<feature type="transmembrane region" description="Helical" evidence="1">
    <location>
        <begin position="337"/>
        <end position="358"/>
    </location>
</feature>
<feature type="transmembrane region" description="Helical" evidence="1">
    <location>
        <begin position="172"/>
        <end position="194"/>
    </location>
</feature>
<reference evidence="3 4" key="1">
    <citation type="journal article" date="2017" name="Int. J. Syst. Evol. Microbiol.">
        <title>Mucilaginibacterpsychrotolerans sp. nov., isolated from peatlands.</title>
        <authorList>
            <person name="Deng Y."/>
            <person name="Shen L."/>
            <person name="Xu B."/>
            <person name="Liu Y."/>
            <person name="Gu Z."/>
            <person name="Liu H."/>
            <person name="Zhou Y."/>
        </authorList>
    </citation>
    <scope>NUCLEOTIDE SEQUENCE [LARGE SCALE GENOMIC DNA]</scope>
    <source>
        <strain evidence="3 4">NH7-4</strain>
    </source>
</reference>
<evidence type="ECO:0000259" key="2">
    <source>
        <dbReference type="Pfam" id="PF01757"/>
    </source>
</evidence>
<dbReference type="GO" id="GO:0016020">
    <property type="term" value="C:membrane"/>
    <property type="evidence" value="ECO:0007669"/>
    <property type="project" value="TreeGrafter"/>
</dbReference>
<feature type="transmembrane region" description="Helical" evidence="1">
    <location>
        <begin position="253"/>
        <end position="271"/>
    </location>
</feature>
<protein>
    <submittedName>
        <fullName evidence="3">Acyltransferase</fullName>
    </submittedName>
</protein>
<evidence type="ECO:0000313" key="3">
    <source>
        <dbReference type="EMBL" id="TFF38759.1"/>
    </source>
</evidence>
<comment type="caution">
    <text evidence="3">The sequence shown here is derived from an EMBL/GenBank/DDBJ whole genome shotgun (WGS) entry which is preliminary data.</text>
</comment>
<name>A0A4Y8SI82_9SPHI</name>
<feature type="transmembrane region" description="Helical" evidence="1">
    <location>
        <begin position="277"/>
        <end position="297"/>
    </location>
</feature>
<evidence type="ECO:0000256" key="1">
    <source>
        <dbReference type="SAM" id="Phobius"/>
    </source>
</evidence>
<feature type="transmembrane region" description="Helical" evidence="1">
    <location>
        <begin position="105"/>
        <end position="129"/>
    </location>
</feature>
<dbReference type="InterPro" id="IPR002656">
    <property type="entry name" value="Acyl_transf_3_dom"/>
</dbReference>
<dbReference type="Pfam" id="PF01757">
    <property type="entry name" value="Acyl_transf_3"/>
    <property type="match status" value="1"/>
</dbReference>
<feature type="domain" description="Acyltransferase 3" evidence="2">
    <location>
        <begin position="30"/>
        <end position="353"/>
    </location>
</feature>
<accession>A0A4Y8SI82</accession>
<feature type="transmembrane region" description="Helical" evidence="1">
    <location>
        <begin position="201"/>
        <end position="217"/>
    </location>
</feature>
<feature type="transmembrane region" description="Helical" evidence="1">
    <location>
        <begin position="229"/>
        <end position="246"/>
    </location>
</feature>
<feature type="transmembrane region" description="Helical" evidence="1">
    <location>
        <begin position="68"/>
        <end position="85"/>
    </location>
</feature>
<keyword evidence="1" id="KW-0472">Membrane</keyword>
<keyword evidence="4" id="KW-1185">Reference proteome</keyword>
<dbReference type="EMBL" id="SOZE01000005">
    <property type="protein sequence ID" value="TFF38759.1"/>
    <property type="molecule type" value="Genomic_DNA"/>
</dbReference>
<dbReference type="PANTHER" id="PTHR23028">
    <property type="entry name" value="ACETYLTRANSFERASE"/>
    <property type="match status" value="1"/>
</dbReference>
<proteinExistence type="predicted"/>
<feature type="transmembrane region" description="Helical" evidence="1">
    <location>
        <begin position="309"/>
        <end position="331"/>
    </location>
</feature>
<dbReference type="GO" id="GO:0000271">
    <property type="term" value="P:polysaccharide biosynthetic process"/>
    <property type="evidence" value="ECO:0007669"/>
    <property type="project" value="TreeGrafter"/>
</dbReference>
<keyword evidence="1" id="KW-1133">Transmembrane helix</keyword>
<keyword evidence="3" id="KW-0808">Transferase</keyword>
<organism evidence="3 4">
    <name type="scientific">Mucilaginibacter psychrotolerans</name>
    <dbReference type="NCBI Taxonomy" id="1524096"/>
    <lineage>
        <taxon>Bacteria</taxon>
        <taxon>Pseudomonadati</taxon>
        <taxon>Bacteroidota</taxon>
        <taxon>Sphingobacteriia</taxon>
        <taxon>Sphingobacteriales</taxon>
        <taxon>Sphingobacteriaceae</taxon>
        <taxon>Mucilaginibacter</taxon>
    </lineage>
</organism>
<sequence length="374" mass="42368">MILDETEPFKILLDSLPMTISDLDRDRKNNFDLLRLIAATLVIIEHSFLVTGNFFSGPMSYPVNYMDLGGFGVKVFFAISGFLIVKSLLRQPTLSSFVWARCLRIFPGLIIAAILCALIIGPICTTLPLKDYFQSRAVYSFAYRLIIQHNFGNTLPHTFEHLPYPNAVDSPLWTLPAELLMYLGVLSAGALLLLFRKNFKALLNATPVIILVALFFKDFHFDTEYLPDILPWAFSFLLGVTSYLARKHIFLNIYVLLVAVTSYATAAFFGYTDMLNYYIKMIMYSLVVVYGIMIVAYHPKLQVKGLHKLGDFSYGLYIYAFPLQQVLVSKFNLLNPFLHFLVSLPLALLIAVPSWYLIEKPALKLKAGRPSLTI</sequence>
<dbReference type="OrthoDB" id="290051at2"/>
<dbReference type="PANTHER" id="PTHR23028:SF53">
    <property type="entry name" value="ACYL_TRANSF_3 DOMAIN-CONTAINING PROTEIN"/>
    <property type="match status" value="1"/>
</dbReference>
<dbReference type="InterPro" id="IPR050879">
    <property type="entry name" value="Acyltransferase_3"/>
</dbReference>
<keyword evidence="3" id="KW-0012">Acyltransferase</keyword>
<dbReference type="Proteomes" id="UP000297540">
    <property type="component" value="Unassembled WGS sequence"/>
</dbReference>
<feature type="transmembrane region" description="Helical" evidence="1">
    <location>
        <begin position="33"/>
        <end position="56"/>
    </location>
</feature>
<evidence type="ECO:0000313" key="4">
    <source>
        <dbReference type="Proteomes" id="UP000297540"/>
    </source>
</evidence>
<dbReference type="RefSeq" id="WP_133228381.1">
    <property type="nucleotide sequence ID" value="NZ_SOZE01000005.1"/>
</dbReference>
<keyword evidence="1" id="KW-0812">Transmembrane</keyword>
<dbReference type="GO" id="GO:0016747">
    <property type="term" value="F:acyltransferase activity, transferring groups other than amino-acyl groups"/>
    <property type="evidence" value="ECO:0007669"/>
    <property type="project" value="InterPro"/>
</dbReference>